<keyword evidence="3" id="KW-1185">Reference proteome</keyword>
<gene>
    <name evidence="2" type="ORF">HEB29_000040</name>
    <name evidence="1" type="ORF">Sfulv_00310</name>
</gene>
<accession>A0A7J0BYB3</accession>
<dbReference type="RefSeq" id="WP_173310146.1">
    <property type="nucleotide sequence ID" value="NZ_BAAAUE010000008.1"/>
</dbReference>
<dbReference type="Proteomes" id="UP000530403">
    <property type="component" value="Unassembled WGS sequence"/>
</dbReference>
<dbReference type="EMBL" id="JACCCF010000001">
    <property type="protein sequence ID" value="NYE39029.1"/>
    <property type="molecule type" value="Genomic_DNA"/>
</dbReference>
<dbReference type="AlphaFoldDB" id="A0A7J0BYB3"/>
<proteinExistence type="predicted"/>
<evidence type="ECO:0000313" key="2">
    <source>
        <dbReference type="EMBL" id="NYE39029.1"/>
    </source>
</evidence>
<comment type="caution">
    <text evidence="1">The sequence shown here is derived from an EMBL/GenBank/DDBJ whole genome shotgun (WGS) entry which is preliminary data.</text>
</comment>
<dbReference type="Proteomes" id="UP000498980">
    <property type="component" value="Unassembled WGS sequence"/>
</dbReference>
<organism evidence="1 3">
    <name type="scientific">Streptomyces fulvorobeus</name>
    <dbReference type="NCBI Taxonomy" id="284028"/>
    <lineage>
        <taxon>Bacteria</taxon>
        <taxon>Bacillati</taxon>
        <taxon>Actinomycetota</taxon>
        <taxon>Actinomycetes</taxon>
        <taxon>Kitasatosporales</taxon>
        <taxon>Streptomycetaceae</taxon>
        <taxon>Streptomyces</taxon>
    </lineage>
</organism>
<dbReference type="EMBL" id="BLWC01000001">
    <property type="protein sequence ID" value="GFM95220.1"/>
    <property type="molecule type" value="Genomic_DNA"/>
</dbReference>
<reference evidence="2 4" key="2">
    <citation type="submission" date="2020-07" db="EMBL/GenBank/DDBJ databases">
        <title>Sequencing the genomes of 1000 actinobacteria strains.</title>
        <authorList>
            <person name="Klenk H.-P."/>
        </authorList>
    </citation>
    <scope>NUCLEOTIDE SEQUENCE [LARGE SCALE GENOMIC DNA]</scope>
    <source>
        <strain evidence="2 4">DSM 41455</strain>
    </source>
</reference>
<sequence>MPEDGALTMVTKPELARRMVKRALAAGEPFTYPPADELYGGSRTLRA</sequence>
<evidence type="ECO:0000313" key="3">
    <source>
        <dbReference type="Proteomes" id="UP000498980"/>
    </source>
</evidence>
<evidence type="ECO:0000313" key="4">
    <source>
        <dbReference type="Proteomes" id="UP000530403"/>
    </source>
</evidence>
<name>A0A7J0BYB3_9ACTN</name>
<protein>
    <submittedName>
        <fullName evidence="2">SRSO17 transposase</fullName>
    </submittedName>
</protein>
<evidence type="ECO:0000313" key="1">
    <source>
        <dbReference type="EMBL" id="GFM95220.1"/>
    </source>
</evidence>
<reference evidence="1 3" key="1">
    <citation type="submission" date="2020-05" db="EMBL/GenBank/DDBJ databases">
        <title>Whole genome shotgun sequence of Streptomyces fulvorobeus NBRC 15897.</title>
        <authorList>
            <person name="Komaki H."/>
            <person name="Tamura T."/>
        </authorList>
    </citation>
    <scope>NUCLEOTIDE SEQUENCE [LARGE SCALE GENOMIC DNA]</scope>
    <source>
        <strain evidence="1 3">NBRC 15897</strain>
    </source>
</reference>